<gene>
    <name evidence="21" type="ORF">PECUL_23A006076</name>
</gene>
<evidence type="ECO:0000259" key="18">
    <source>
        <dbReference type="Pfam" id="PF17753"/>
    </source>
</evidence>
<dbReference type="FunFam" id="2.60.40.10:FF:000650">
    <property type="entry name" value="Mannosidase beta"/>
    <property type="match status" value="1"/>
</dbReference>
<evidence type="ECO:0000259" key="17">
    <source>
        <dbReference type="Pfam" id="PF02836"/>
    </source>
</evidence>
<name>A0AAD1W9W3_PELCU</name>
<dbReference type="GO" id="GO:0006516">
    <property type="term" value="P:glycoprotein catabolic process"/>
    <property type="evidence" value="ECO:0007669"/>
    <property type="project" value="TreeGrafter"/>
</dbReference>
<comment type="subcellular location">
    <subcellularLocation>
        <location evidence="3">Lysosome</location>
    </subcellularLocation>
</comment>
<evidence type="ECO:0000256" key="5">
    <source>
        <dbReference type="ARBA" id="ARBA00007401"/>
    </source>
</evidence>
<keyword evidence="9" id="KW-0732">Signal</keyword>
<accession>A0AAD1W9W3</accession>
<keyword evidence="13" id="KW-0458">Lysosome</keyword>
<dbReference type="EC" id="3.2.1.25" evidence="7"/>
<keyword evidence="11" id="KW-1015">Disulfide bond</keyword>
<evidence type="ECO:0000313" key="21">
    <source>
        <dbReference type="EMBL" id="CAH2301239.1"/>
    </source>
</evidence>
<keyword evidence="12" id="KW-0325">Glycoprotein</keyword>
<dbReference type="Gene3D" id="2.60.120.260">
    <property type="entry name" value="Galactose-binding domain-like"/>
    <property type="match status" value="1"/>
</dbReference>
<dbReference type="FunFam" id="3.20.20.80:FF:000035">
    <property type="entry name" value="Mannosidase beta"/>
    <property type="match status" value="1"/>
</dbReference>
<evidence type="ECO:0000256" key="1">
    <source>
        <dbReference type="ARBA" id="ARBA00000829"/>
    </source>
</evidence>
<evidence type="ECO:0000256" key="2">
    <source>
        <dbReference type="ARBA" id="ARBA00003150"/>
    </source>
</evidence>
<keyword evidence="10" id="KW-0378">Hydrolase</keyword>
<keyword evidence="22" id="KW-1185">Reference proteome</keyword>
<dbReference type="InterPro" id="IPR013783">
    <property type="entry name" value="Ig-like_fold"/>
</dbReference>
<protein>
    <recommendedName>
        <fullName evidence="8">Beta-mannosidase</fullName>
        <ecNumber evidence="7">3.2.1.25</ecNumber>
    </recommendedName>
    <alternativeName>
        <fullName evidence="15">Lysosomal beta A mannosidase</fullName>
    </alternativeName>
    <alternativeName>
        <fullName evidence="16">Mannanase</fullName>
    </alternativeName>
</protein>
<dbReference type="EMBL" id="OW240917">
    <property type="protein sequence ID" value="CAH2301240.1"/>
    <property type="molecule type" value="Genomic_DNA"/>
</dbReference>
<comment type="function">
    <text evidence="2">Exoglycosidase that cleaves the single beta-linked mannose residue from the non-reducing end of all N-linked glycoprotein oligosaccharides.</text>
</comment>
<dbReference type="GO" id="GO:0005764">
    <property type="term" value="C:lysosome"/>
    <property type="evidence" value="ECO:0007669"/>
    <property type="project" value="UniProtKB-SubCell"/>
</dbReference>
<feature type="domain" description="Beta-mannosidase Ig-fold" evidence="18">
    <location>
        <begin position="868"/>
        <end position="947"/>
    </location>
</feature>
<dbReference type="PANTHER" id="PTHR43730:SF1">
    <property type="entry name" value="BETA-MANNOSIDASE"/>
    <property type="match status" value="1"/>
</dbReference>
<dbReference type="SUPFAM" id="SSF51445">
    <property type="entry name" value="(Trans)glycosidases"/>
    <property type="match status" value="1"/>
</dbReference>
<dbReference type="InterPro" id="IPR041625">
    <property type="entry name" value="Beta-mannosidase_Ig"/>
</dbReference>
<evidence type="ECO:0000256" key="16">
    <source>
        <dbReference type="ARBA" id="ARBA00033445"/>
    </source>
</evidence>
<keyword evidence="14" id="KW-0326">Glycosidase</keyword>
<evidence type="ECO:0000256" key="13">
    <source>
        <dbReference type="ARBA" id="ARBA00023228"/>
    </source>
</evidence>
<dbReference type="GO" id="GO:0005975">
    <property type="term" value="P:carbohydrate metabolic process"/>
    <property type="evidence" value="ECO:0007669"/>
    <property type="project" value="InterPro"/>
</dbReference>
<evidence type="ECO:0000256" key="11">
    <source>
        <dbReference type="ARBA" id="ARBA00023157"/>
    </source>
</evidence>
<dbReference type="InterPro" id="IPR050887">
    <property type="entry name" value="Beta-mannosidase_GH2"/>
</dbReference>
<comment type="subunit">
    <text evidence="6">Monomer.</text>
</comment>
<sequence length="948" mass="109336">MLIIYTAPKSPVRTSWSVVAPGMGNHGRGTKSRDQFGALCKSHGQLCCTLLPGSMPTGTRASGLIYREWWLLMGLVQLCSGTLTARNGSSQVISLNGKWEIQNSNSSVKLQGDVPGCVHSALYSWGIIKDPYIRFNDIAYKWIAHDEWIYSKTFTVPTEIRLLQRVSLVCEGIDTVSSISLNSILIGNTNNMFSRYTFDISKLIVEKNYIEIKFRSAVGWAKEKSTNHSYDIPPECPPEVQNGECHVNFIRKAQCSFSWDWGPSFPTQGIWKDIKIEAYNVFHLDYISYVPVFDKNTSQWMVVIESVFDVITTNPLQGRVEMKISELKVDQSRELTINPGQRAIKVIVKIDKNTPVALWWPKGYGSQTGYEMTIRFQFEKGNIVEKTIKVYFRSVELVEEPIASSPGLSFYLQINGIPIFLKGSNWIPADSFQDKISSNKLQILLKSVVDANMNTLRVWGGGIYESDEFYQLCDELGIMVWQDFMFACALYPTDTWFLDTVREEVTHQMRRLKSHPSIIVWSANNENEAAIASDWFSIPSKMREMYLKDYLSLYIKTIRIIILEMDNTRPFIPSSPTNGKETIREGWLAKNPYDMHYGDIHYYSYLDDCWNWKTYPRPRLASEYGFQSWPSFSTIYKVSVPEDWSYTSNFAYHRQHHSSGNEEMMSQAELHYRMPTNSDPLIQFQDTLYLTQVMQAQCIKLQTEFYRRSMTEIVDGLGHTMGALYWQLNDIWQAPSWSSIEYGGKWKMLHYYAKNFFAPVSTSGFEDRDILYIYGVSDLLEDQNFKLAIRVYKWDSLQPVCERITEELKFNARSSGPLYKESIPELLSRCSNATRQTHVVVFHLLHQGQPYGVQNWHFLSSLKEAKELLKPNITVSITQDKMVYVFTMVTSSIAPFVWLDVWDIPGRFSNNGFLLVEEKTSVCFYPWDSTTVEELEKALHVTTLRDIY</sequence>
<dbReference type="Proteomes" id="UP001295444">
    <property type="component" value="Chromosome 06"/>
</dbReference>
<dbReference type="PANTHER" id="PTHR43730">
    <property type="entry name" value="BETA-MANNOSIDASE"/>
    <property type="match status" value="1"/>
</dbReference>
<dbReference type="Pfam" id="PF17753">
    <property type="entry name" value="Ig_mannosidase"/>
    <property type="match status" value="1"/>
</dbReference>
<dbReference type="InterPro" id="IPR041447">
    <property type="entry name" value="Mannosidase_ig"/>
</dbReference>
<dbReference type="SUPFAM" id="SSF49303">
    <property type="entry name" value="beta-Galactosidase/glucuronidase domain"/>
    <property type="match status" value="2"/>
</dbReference>
<comment type="similarity">
    <text evidence="5">Belongs to the glycosyl hydrolase 2 family.</text>
</comment>
<dbReference type="Pfam" id="PF02836">
    <property type="entry name" value="Glyco_hydro_2_C"/>
    <property type="match status" value="1"/>
</dbReference>
<evidence type="ECO:0000259" key="20">
    <source>
        <dbReference type="Pfam" id="PF22666"/>
    </source>
</evidence>
<evidence type="ECO:0000256" key="7">
    <source>
        <dbReference type="ARBA" id="ARBA00012754"/>
    </source>
</evidence>
<dbReference type="Gene3D" id="3.20.20.80">
    <property type="entry name" value="Glycosidases"/>
    <property type="match status" value="1"/>
</dbReference>
<dbReference type="AlphaFoldDB" id="A0AAD1W9W3"/>
<dbReference type="InterPro" id="IPR006103">
    <property type="entry name" value="Glyco_hydro_2_cat"/>
</dbReference>
<dbReference type="GO" id="GO:0004567">
    <property type="term" value="F:beta-mannosidase activity"/>
    <property type="evidence" value="ECO:0007669"/>
    <property type="project" value="UniProtKB-EC"/>
</dbReference>
<dbReference type="InterPro" id="IPR017853">
    <property type="entry name" value="GH"/>
</dbReference>
<evidence type="ECO:0000256" key="6">
    <source>
        <dbReference type="ARBA" id="ARBA00011245"/>
    </source>
</evidence>
<organism evidence="21 22">
    <name type="scientific">Pelobates cultripes</name>
    <name type="common">Western spadefoot toad</name>
    <dbReference type="NCBI Taxonomy" id="61616"/>
    <lineage>
        <taxon>Eukaryota</taxon>
        <taxon>Metazoa</taxon>
        <taxon>Chordata</taxon>
        <taxon>Craniata</taxon>
        <taxon>Vertebrata</taxon>
        <taxon>Euteleostomi</taxon>
        <taxon>Amphibia</taxon>
        <taxon>Batrachia</taxon>
        <taxon>Anura</taxon>
        <taxon>Pelobatoidea</taxon>
        <taxon>Pelobatidae</taxon>
        <taxon>Pelobates</taxon>
    </lineage>
</organism>
<dbReference type="InterPro" id="IPR054593">
    <property type="entry name" value="Beta-mannosidase-like_N2"/>
</dbReference>
<evidence type="ECO:0000256" key="14">
    <source>
        <dbReference type="ARBA" id="ARBA00023295"/>
    </source>
</evidence>
<feature type="domain" description="Mannosidase Ig/CBM-like" evidence="19">
    <location>
        <begin position="771"/>
        <end position="863"/>
    </location>
</feature>
<dbReference type="InterPro" id="IPR008979">
    <property type="entry name" value="Galactose-bd-like_sf"/>
</dbReference>
<evidence type="ECO:0000256" key="10">
    <source>
        <dbReference type="ARBA" id="ARBA00022801"/>
    </source>
</evidence>
<evidence type="ECO:0000256" key="15">
    <source>
        <dbReference type="ARBA" id="ARBA00032581"/>
    </source>
</evidence>
<comment type="pathway">
    <text evidence="4">Glycan metabolism; N-glycan degradation.</text>
</comment>
<dbReference type="InterPro" id="IPR036156">
    <property type="entry name" value="Beta-gal/glucu_dom_sf"/>
</dbReference>
<evidence type="ECO:0000256" key="8">
    <source>
        <dbReference type="ARBA" id="ARBA00015707"/>
    </source>
</evidence>
<dbReference type="FunFam" id="2.60.120.260:FF:000060">
    <property type="entry name" value="Probable beta-mannosidase"/>
    <property type="match status" value="1"/>
</dbReference>
<proteinExistence type="inferred from homology"/>
<evidence type="ECO:0000259" key="19">
    <source>
        <dbReference type="Pfam" id="PF17786"/>
    </source>
</evidence>
<evidence type="ECO:0000256" key="12">
    <source>
        <dbReference type="ARBA" id="ARBA00023180"/>
    </source>
</evidence>
<evidence type="ECO:0000256" key="3">
    <source>
        <dbReference type="ARBA" id="ARBA00004371"/>
    </source>
</evidence>
<dbReference type="SUPFAM" id="SSF49785">
    <property type="entry name" value="Galactose-binding domain-like"/>
    <property type="match status" value="1"/>
</dbReference>
<reference evidence="21" key="1">
    <citation type="submission" date="2022-03" db="EMBL/GenBank/DDBJ databases">
        <authorList>
            <person name="Alioto T."/>
            <person name="Alioto T."/>
            <person name="Gomez Garrido J."/>
        </authorList>
    </citation>
    <scope>NUCLEOTIDE SEQUENCE</scope>
</reference>
<dbReference type="EMBL" id="OW240917">
    <property type="protein sequence ID" value="CAH2301239.1"/>
    <property type="molecule type" value="Genomic_DNA"/>
</dbReference>
<dbReference type="Pfam" id="PF17786">
    <property type="entry name" value="Mannosidase_ig"/>
    <property type="match status" value="1"/>
</dbReference>
<feature type="domain" description="Glycoside hydrolase family 2 catalytic" evidence="17">
    <location>
        <begin position="413"/>
        <end position="630"/>
    </location>
</feature>
<dbReference type="Pfam" id="PF22666">
    <property type="entry name" value="Glyco_hydro_2_N2"/>
    <property type="match status" value="1"/>
</dbReference>
<feature type="domain" description="Beta-mannosidase-like galactose-binding" evidence="20">
    <location>
        <begin position="99"/>
        <end position="272"/>
    </location>
</feature>
<evidence type="ECO:0000256" key="4">
    <source>
        <dbReference type="ARBA" id="ARBA00004740"/>
    </source>
</evidence>
<comment type="catalytic activity">
    <reaction evidence="1">
        <text>Hydrolysis of terminal, non-reducing beta-D-mannose residues in beta-D-mannosides.</text>
        <dbReference type="EC" id="3.2.1.25"/>
    </reaction>
</comment>
<dbReference type="Gene3D" id="2.60.40.10">
    <property type="entry name" value="Immunoglobulins"/>
    <property type="match status" value="3"/>
</dbReference>
<evidence type="ECO:0000256" key="9">
    <source>
        <dbReference type="ARBA" id="ARBA00022729"/>
    </source>
</evidence>
<evidence type="ECO:0000313" key="22">
    <source>
        <dbReference type="Proteomes" id="UP001295444"/>
    </source>
</evidence>